<dbReference type="PRINTS" id="PR00245">
    <property type="entry name" value="OLFACTORYR"/>
</dbReference>
<feature type="transmembrane region" description="Helical" evidence="11">
    <location>
        <begin position="140"/>
        <end position="162"/>
    </location>
</feature>
<dbReference type="Proteomes" id="UP000291020">
    <property type="component" value="Unassembled WGS sequence"/>
</dbReference>
<evidence type="ECO:0000256" key="11">
    <source>
        <dbReference type="RuleBase" id="RU363047"/>
    </source>
</evidence>
<evidence type="ECO:0000259" key="12">
    <source>
        <dbReference type="PROSITE" id="PS50262"/>
    </source>
</evidence>
<dbReference type="PRINTS" id="PR00237">
    <property type="entry name" value="GPCRRHODOPSN"/>
</dbReference>
<evidence type="ECO:0000256" key="7">
    <source>
        <dbReference type="ARBA" id="ARBA00023157"/>
    </source>
</evidence>
<keyword evidence="11" id="KW-1003">Cell membrane</keyword>
<evidence type="ECO:0000256" key="6">
    <source>
        <dbReference type="ARBA" id="ARBA00023136"/>
    </source>
</evidence>
<keyword evidence="7" id="KW-1015">Disulfide bond</keyword>
<evidence type="ECO:0000313" key="14">
    <source>
        <dbReference type="Proteomes" id="UP000291020"/>
    </source>
</evidence>
<sequence length="283" mass="32355">MENGKLTWVTEFMLLGLSEAHKLQLFFFFLFLLFYIVILPGNVLIILTIWSDLCLGFPLYFLLANLAFLDICYCSVTPLKMLADFFSHRKTISYGSCMAQLFFIHFLGAAEIFLLIIMAYDRYVAICKPLHYASIMSRRVCHALVGAAWVGGFMHSIVQVALTIRLPFCGPNTLDSFFCDVPQVIKLACTDTYVVEILIFSNSGLVTLVCFSLCGKNKAASTFLYIYAHPFCSFPLDKEVSLFLTVVFPLLKPMIYTFRNKEIISSMKRLMIRYRRHLGQVYC</sequence>
<dbReference type="GO" id="GO:0005886">
    <property type="term" value="C:plasma membrane"/>
    <property type="evidence" value="ECO:0007669"/>
    <property type="project" value="UniProtKB-SubCell"/>
</dbReference>
<keyword evidence="6 11" id="KW-0472">Membrane</keyword>
<dbReference type="AlphaFoldDB" id="A0A452I9B4"/>
<protein>
    <recommendedName>
        <fullName evidence="11">Olfactory receptor</fullName>
    </recommendedName>
</protein>
<organism evidence="13 14">
    <name type="scientific">Gopherus agassizii</name>
    <name type="common">Agassiz's desert tortoise</name>
    <dbReference type="NCBI Taxonomy" id="38772"/>
    <lineage>
        <taxon>Eukaryota</taxon>
        <taxon>Metazoa</taxon>
        <taxon>Chordata</taxon>
        <taxon>Craniata</taxon>
        <taxon>Vertebrata</taxon>
        <taxon>Euteleostomi</taxon>
        <taxon>Archelosauria</taxon>
        <taxon>Testudinata</taxon>
        <taxon>Testudines</taxon>
        <taxon>Cryptodira</taxon>
        <taxon>Durocryptodira</taxon>
        <taxon>Testudinoidea</taxon>
        <taxon>Testudinidae</taxon>
        <taxon>Gopherus</taxon>
    </lineage>
</organism>
<feature type="domain" description="G-protein coupled receptors family 1 profile" evidence="12">
    <location>
        <begin position="41"/>
        <end position="283"/>
    </location>
</feature>
<keyword evidence="11" id="KW-0552">Olfaction</keyword>
<dbReference type="FunFam" id="1.20.1070.10:FF:000012">
    <property type="entry name" value="Olfactory receptor"/>
    <property type="match status" value="1"/>
</dbReference>
<evidence type="ECO:0000256" key="4">
    <source>
        <dbReference type="ARBA" id="ARBA00022989"/>
    </source>
</evidence>
<comment type="subcellular location">
    <subcellularLocation>
        <location evidence="11">Cell membrane</location>
        <topology evidence="11">Multi-pass membrane protein</topology>
    </subcellularLocation>
    <subcellularLocation>
        <location evidence="1">Membrane</location>
        <topology evidence="1">Multi-pass membrane protein</topology>
    </subcellularLocation>
</comment>
<proteinExistence type="inferred from homology"/>
<comment type="caution">
    <text evidence="11">Lacks conserved residue(s) required for the propagation of feature annotation.</text>
</comment>
<evidence type="ECO:0000313" key="13">
    <source>
        <dbReference type="Ensembl" id="ENSGAGP00000024274.1"/>
    </source>
</evidence>
<keyword evidence="9 10" id="KW-0807">Transducer</keyword>
<reference evidence="14" key="1">
    <citation type="journal article" date="2017" name="PLoS ONE">
        <title>The Agassiz's desert tortoise genome provides a resource for the conservation of a threatened species.</title>
        <authorList>
            <person name="Tollis M."/>
            <person name="DeNardo D.F."/>
            <person name="Cornelius J.A."/>
            <person name="Dolby G.A."/>
            <person name="Edwards T."/>
            <person name="Henen B.T."/>
            <person name="Karl A.E."/>
            <person name="Murphy R.W."/>
            <person name="Kusumi K."/>
        </authorList>
    </citation>
    <scope>NUCLEOTIDE SEQUENCE [LARGE SCALE GENOMIC DNA]</scope>
</reference>
<feature type="transmembrane region" description="Helical" evidence="11">
    <location>
        <begin position="59"/>
        <end position="79"/>
    </location>
</feature>
<dbReference type="Pfam" id="PF00001">
    <property type="entry name" value="7tm_1"/>
    <property type="match status" value="1"/>
</dbReference>
<dbReference type="InterPro" id="IPR017452">
    <property type="entry name" value="GPCR_Rhodpsn_7TM"/>
</dbReference>
<evidence type="ECO:0000256" key="5">
    <source>
        <dbReference type="ARBA" id="ARBA00023040"/>
    </source>
</evidence>
<dbReference type="STRING" id="38772.ENSGAGP00000024274"/>
<comment type="similarity">
    <text evidence="2 10">Belongs to the G-protein coupled receptor 1 family.</text>
</comment>
<keyword evidence="3 10" id="KW-0812">Transmembrane</keyword>
<keyword evidence="14" id="KW-1185">Reference proteome</keyword>
<dbReference type="GO" id="GO:0004930">
    <property type="term" value="F:G protein-coupled receptor activity"/>
    <property type="evidence" value="ECO:0007669"/>
    <property type="project" value="UniProtKB-KW"/>
</dbReference>
<name>A0A452I9B4_9SAUR</name>
<keyword evidence="11" id="KW-0716">Sensory transduction</keyword>
<dbReference type="InterPro" id="IPR050427">
    <property type="entry name" value="Olfactory_Receptors"/>
</dbReference>
<evidence type="ECO:0000256" key="10">
    <source>
        <dbReference type="RuleBase" id="RU000688"/>
    </source>
</evidence>
<dbReference type="PANTHER" id="PTHR48002">
    <property type="entry name" value="OLFACTORY RECEPTOR"/>
    <property type="match status" value="1"/>
</dbReference>
<evidence type="ECO:0000256" key="3">
    <source>
        <dbReference type="ARBA" id="ARBA00022692"/>
    </source>
</evidence>
<keyword evidence="4 11" id="KW-1133">Transmembrane helix</keyword>
<keyword evidence="8 10" id="KW-0675">Receptor</keyword>
<evidence type="ECO:0000256" key="2">
    <source>
        <dbReference type="ARBA" id="ARBA00010663"/>
    </source>
</evidence>
<feature type="transmembrane region" description="Helical" evidence="11">
    <location>
        <begin position="23"/>
        <end position="47"/>
    </location>
</feature>
<evidence type="ECO:0000256" key="9">
    <source>
        <dbReference type="ARBA" id="ARBA00023224"/>
    </source>
</evidence>
<evidence type="ECO:0000256" key="8">
    <source>
        <dbReference type="ARBA" id="ARBA00023170"/>
    </source>
</evidence>
<evidence type="ECO:0000256" key="1">
    <source>
        <dbReference type="ARBA" id="ARBA00004141"/>
    </source>
</evidence>
<dbReference type="SUPFAM" id="SSF81321">
    <property type="entry name" value="Family A G protein-coupled receptor-like"/>
    <property type="match status" value="1"/>
</dbReference>
<feature type="transmembrane region" description="Helical" evidence="11">
    <location>
        <begin position="99"/>
        <end position="120"/>
    </location>
</feature>
<dbReference type="PROSITE" id="PS50262">
    <property type="entry name" value="G_PROTEIN_RECEP_F1_2"/>
    <property type="match status" value="1"/>
</dbReference>
<dbReference type="Ensembl" id="ENSGAGT00000027631.1">
    <property type="protein sequence ID" value="ENSGAGP00000024274.1"/>
    <property type="gene ID" value="ENSGAGG00000017741.1"/>
</dbReference>
<dbReference type="Gene3D" id="1.20.1070.10">
    <property type="entry name" value="Rhodopsin 7-helix transmembrane proteins"/>
    <property type="match status" value="1"/>
</dbReference>
<reference evidence="13" key="3">
    <citation type="submission" date="2025-09" db="UniProtKB">
        <authorList>
            <consortium name="Ensembl"/>
        </authorList>
    </citation>
    <scope>IDENTIFICATION</scope>
</reference>
<accession>A0A452I9B4</accession>
<dbReference type="GO" id="GO:0004984">
    <property type="term" value="F:olfactory receptor activity"/>
    <property type="evidence" value="ECO:0007669"/>
    <property type="project" value="InterPro"/>
</dbReference>
<dbReference type="InterPro" id="IPR000276">
    <property type="entry name" value="GPCR_Rhodpsn"/>
</dbReference>
<keyword evidence="5 10" id="KW-0297">G-protein coupled receptor</keyword>
<dbReference type="InterPro" id="IPR000725">
    <property type="entry name" value="Olfact_rcpt"/>
</dbReference>
<reference evidence="13" key="2">
    <citation type="submission" date="2025-08" db="UniProtKB">
        <authorList>
            <consortium name="Ensembl"/>
        </authorList>
    </citation>
    <scope>IDENTIFICATION</scope>
</reference>
<dbReference type="PROSITE" id="PS00237">
    <property type="entry name" value="G_PROTEIN_RECEP_F1_1"/>
    <property type="match status" value="1"/>
</dbReference>